<comment type="catalytic activity">
    <reaction evidence="15">
        <text>L-threonyl-[protein] + ATP = O-phospho-L-threonyl-[protein] + ADP + H(+)</text>
        <dbReference type="Rhea" id="RHEA:46608"/>
        <dbReference type="Rhea" id="RHEA-COMP:11060"/>
        <dbReference type="Rhea" id="RHEA-COMP:11605"/>
        <dbReference type="ChEBI" id="CHEBI:15378"/>
        <dbReference type="ChEBI" id="CHEBI:30013"/>
        <dbReference type="ChEBI" id="CHEBI:30616"/>
        <dbReference type="ChEBI" id="CHEBI:61977"/>
        <dbReference type="ChEBI" id="CHEBI:456216"/>
        <dbReference type="EC" id="2.7.11.21"/>
    </reaction>
</comment>
<dbReference type="InterPro" id="IPR033699">
    <property type="entry name" value="POLO_box_Plk4_1"/>
</dbReference>
<evidence type="ECO:0000256" key="2">
    <source>
        <dbReference type="ARBA" id="ARBA00012424"/>
    </source>
</evidence>
<evidence type="ECO:0000256" key="8">
    <source>
        <dbReference type="ARBA" id="ARBA00022777"/>
    </source>
</evidence>
<feature type="domain" description="Cryptic POLO box 1 (CPB1)" evidence="21">
    <location>
        <begin position="733"/>
        <end position="845"/>
    </location>
</feature>
<feature type="domain" description="POLO box" evidence="20">
    <location>
        <begin position="997"/>
        <end position="1076"/>
    </location>
</feature>
<dbReference type="Gene3D" id="3.30.1120.120">
    <property type="match status" value="1"/>
</dbReference>
<dbReference type="InterPro" id="IPR017441">
    <property type="entry name" value="Protein_kinase_ATP_BS"/>
</dbReference>
<organism evidence="23">
    <name type="scientific">Timema monikensis</name>
    <dbReference type="NCBI Taxonomy" id="170555"/>
    <lineage>
        <taxon>Eukaryota</taxon>
        <taxon>Metazoa</taxon>
        <taxon>Ecdysozoa</taxon>
        <taxon>Arthropoda</taxon>
        <taxon>Hexapoda</taxon>
        <taxon>Insecta</taxon>
        <taxon>Pterygota</taxon>
        <taxon>Neoptera</taxon>
        <taxon>Polyneoptera</taxon>
        <taxon>Phasmatodea</taxon>
        <taxon>Timematodea</taxon>
        <taxon>Timematoidea</taxon>
        <taxon>Timematidae</taxon>
        <taxon>Timema</taxon>
    </lineage>
</organism>
<keyword evidence="10" id="KW-0832">Ubl conjugation</keyword>
<dbReference type="InterPro" id="IPR047108">
    <property type="entry name" value="Plk4-like_POLO_box_2_sf"/>
</dbReference>
<feature type="domain" description="Cryptic POLO box 2 (CPB2)" evidence="22">
    <location>
        <begin position="846"/>
        <end position="960"/>
    </location>
</feature>
<dbReference type="SUPFAM" id="SSF56112">
    <property type="entry name" value="Protein kinase-like (PK-like)"/>
    <property type="match status" value="1"/>
</dbReference>
<evidence type="ECO:0000256" key="5">
    <source>
        <dbReference type="ARBA" id="ARBA00022527"/>
    </source>
</evidence>
<feature type="region of interest" description="Disordered" evidence="18">
    <location>
        <begin position="356"/>
        <end position="427"/>
    </location>
</feature>
<dbReference type="PROSITE" id="PS51985">
    <property type="entry name" value="CPB2"/>
    <property type="match status" value="1"/>
</dbReference>
<evidence type="ECO:0000259" key="21">
    <source>
        <dbReference type="PROSITE" id="PS51984"/>
    </source>
</evidence>
<gene>
    <name evidence="23" type="ORF">TMSB3V08_LOCUS812</name>
</gene>
<dbReference type="PROSITE" id="PS50011">
    <property type="entry name" value="PROTEIN_KINASE_DOM"/>
    <property type="match status" value="1"/>
</dbReference>
<proteinExistence type="predicted"/>
<feature type="domain" description="Protein kinase" evidence="19">
    <location>
        <begin position="79"/>
        <end position="332"/>
    </location>
</feature>
<evidence type="ECO:0000256" key="12">
    <source>
        <dbReference type="ARBA" id="ARBA00030332"/>
    </source>
</evidence>
<evidence type="ECO:0000256" key="15">
    <source>
        <dbReference type="ARBA" id="ARBA00047802"/>
    </source>
</evidence>
<dbReference type="PROSITE" id="PS00107">
    <property type="entry name" value="PROTEIN_KINASE_ATP"/>
    <property type="match status" value="1"/>
</dbReference>
<keyword evidence="5" id="KW-0723">Serine/threonine-protein kinase</keyword>
<dbReference type="Gene3D" id="1.10.510.10">
    <property type="entry name" value="Transferase(Phosphotransferase) domain 1"/>
    <property type="match status" value="1"/>
</dbReference>
<dbReference type="InterPro" id="IPR011009">
    <property type="entry name" value="Kinase-like_dom_sf"/>
</dbReference>
<dbReference type="Pfam" id="PF18190">
    <property type="entry name" value="Plk4_PB1"/>
    <property type="match status" value="1"/>
</dbReference>
<evidence type="ECO:0000259" key="19">
    <source>
        <dbReference type="PROSITE" id="PS50011"/>
    </source>
</evidence>
<dbReference type="SUPFAM" id="SSF82615">
    <property type="entry name" value="Polo-box domain"/>
    <property type="match status" value="1"/>
</dbReference>
<keyword evidence="6" id="KW-0808">Transferase</keyword>
<evidence type="ECO:0000259" key="20">
    <source>
        <dbReference type="PROSITE" id="PS50078"/>
    </source>
</evidence>
<reference evidence="23" key="1">
    <citation type="submission" date="2020-11" db="EMBL/GenBank/DDBJ databases">
        <authorList>
            <person name="Tran Van P."/>
        </authorList>
    </citation>
    <scope>NUCLEOTIDE SEQUENCE</scope>
</reference>
<name>A0A7R9HIN7_9NEOP</name>
<keyword evidence="9 17" id="KW-0067">ATP-binding</keyword>
<dbReference type="GO" id="GO:0005814">
    <property type="term" value="C:centriole"/>
    <property type="evidence" value="ECO:0007669"/>
    <property type="project" value="UniProtKB-SubCell"/>
</dbReference>
<dbReference type="EC" id="2.7.11.21" evidence="2"/>
<evidence type="ECO:0000256" key="3">
    <source>
        <dbReference type="ARBA" id="ARBA00020245"/>
    </source>
</evidence>
<comment type="subcellular location">
    <subcellularLocation>
        <location evidence="1">Cytoplasm</location>
        <location evidence="1">Cytoskeleton</location>
        <location evidence="1">Microtubule organizing center</location>
        <location evidence="1">Centrosome</location>
        <location evidence="1">Centriole</location>
    </subcellularLocation>
</comment>
<evidence type="ECO:0000256" key="10">
    <source>
        <dbReference type="ARBA" id="ARBA00022843"/>
    </source>
</evidence>
<evidence type="ECO:0000256" key="11">
    <source>
        <dbReference type="ARBA" id="ARBA00023212"/>
    </source>
</evidence>
<evidence type="ECO:0000256" key="6">
    <source>
        <dbReference type="ARBA" id="ARBA00022679"/>
    </source>
</evidence>
<accession>A0A7R9HIN7</accession>
<evidence type="ECO:0000256" key="17">
    <source>
        <dbReference type="PROSITE-ProRule" id="PRU10141"/>
    </source>
</evidence>
<dbReference type="PROSITE" id="PS51984">
    <property type="entry name" value="CPB1"/>
    <property type="match status" value="1"/>
</dbReference>
<evidence type="ECO:0000259" key="22">
    <source>
        <dbReference type="PROSITE" id="PS51985"/>
    </source>
</evidence>
<dbReference type="InterPro" id="IPR000719">
    <property type="entry name" value="Prot_kinase_dom"/>
</dbReference>
<dbReference type="InterPro" id="IPR033698">
    <property type="entry name" value="POLO_box_Plk4_2"/>
</dbReference>
<evidence type="ECO:0000256" key="9">
    <source>
        <dbReference type="ARBA" id="ARBA00022840"/>
    </source>
</evidence>
<dbReference type="InterPro" id="IPR000959">
    <property type="entry name" value="POLO_box_dom"/>
</dbReference>
<feature type="region of interest" description="Disordered" evidence="18">
    <location>
        <begin position="725"/>
        <end position="749"/>
    </location>
</feature>
<evidence type="ECO:0000256" key="7">
    <source>
        <dbReference type="ARBA" id="ARBA00022741"/>
    </source>
</evidence>
<evidence type="ECO:0000256" key="14">
    <source>
        <dbReference type="ARBA" id="ARBA00030924"/>
    </source>
</evidence>
<sequence>MLHPHVNYPNYFFLREKTLREPARYARGDRDSQRVSWTVDFFEREWMNWEKNNQIAVLLLQPLKMLDELIELTLFLEEYEVLNLLGKGGFASVYRAKCLTSQMEVAIKMIDKKRMGAADMVERVRQEVAIHSRLKHPAVLELYTFFEDTNYVYLVLELCHNGELQRYLKNNAKTLSENEASHILKQVVEGLIYLHSHNILHRDMSLANLLLTNNMQVKIADFGLATQLSRPDEKHLTMCGTPNYISPEVATRSSHGLETDVWGLGCMLYTMLVGRPPFDTDAVKSTLTRVVMANYEVPPHLSIEAKDLIESLLKKNPKDRIPLRRILDHPFMKREHHNEFLPQLCSDATVDSGMGTMSTNTQSSRTRDTYNPLTKSRARSEERFYNHQPNPNAKFSVKSTDENCLPTRTQQPFSDTGAALPTCPSKLAHSRRTSASLSSLHEGFKVSTSRSVVSDCPKEHSACSGGCASQRGKNNLSNRKISYTNSSNGCCSSSNQSSHSSNNGQAAFMHIHNKQAKSDCLGKSDGSNYHASDNNLHFTYETKPRQCSSCSIGKIVSCDDGSLSNTVQHSKTSQHSHTTNDCPSPPCLRHRKNLSGFKNINERPLSNHHHLQCCNASNECVCHQEKSSLGSNETKSSLICKSYETRRLEEKGFDPSCNDFGDHDDLFEERGKQTCNTIARNILHQCIRESTCECQKNKTTTERTNCLAESEEFRPYKKIPENTLKTSNGEVYKPGPTAQPLNSARLQPTRHRTKNAVLSILESGEVVIEFLKKRGDKVSDVCRISGDGLRVILYHAGNDGVPLKHCPPELPPNGADAIHSFESLPQKYWKKYLYASRFVELVKAKTPKVTYYSEKAKCLLMENTPDPDFEVAFYNGGKVTKTGEGVKIIDPGGDLVMKPGENVEEEFLCPATRLLYQHYQQCYAHCCRLEAVLSGLREGSPGPTCFPVIVGRRPVTPLQPTWSSNKENITPPQAPTLQSFDVSLVSSVQPKARLHKPSRGYTMDIPHVGVATQMLTGEVEVQYLDGSKLTVHSEGGLIKYVDSCGRWMQYAPTDCVPETVKNKLKEIPTVIRNLITHQQSQSRLRSLSRPLYPSYALAQTAPITLSVWSAPQSMFSEPSVMSYPLYSAPIRTPVSIGSLGGHYRSR</sequence>
<dbReference type="Gene3D" id="2.40.50.930">
    <property type="match status" value="1"/>
</dbReference>
<dbReference type="FunFam" id="3.30.200.20:FF:000042">
    <property type="entry name" value="Aurora kinase A"/>
    <property type="match status" value="1"/>
</dbReference>
<keyword evidence="8" id="KW-0418">Kinase</keyword>
<evidence type="ECO:0000256" key="18">
    <source>
        <dbReference type="SAM" id="MobiDB-lite"/>
    </source>
</evidence>
<dbReference type="GO" id="GO:0005634">
    <property type="term" value="C:nucleus"/>
    <property type="evidence" value="ECO:0007669"/>
    <property type="project" value="TreeGrafter"/>
</dbReference>
<evidence type="ECO:0000313" key="23">
    <source>
        <dbReference type="EMBL" id="CAD7423838.1"/>
    </source>
</evidence>
<comment type="catalytic activity">
    <reaction evidence="16">
        <text>L-seryl-[protein] + ATP = O-phospho-L-seryl-[protein] + ADP + H(+)</text>
        <dbReference type="Rhea" id="RHEA:17989"/>
        <dbReference type="Rhea" id="RHEA-COMP:9863"/>
        <dbReference type="Rhea" id="RHEA-COMP:11604"/>
        <dbReference type="ChEBI" id="CHEBI:15378"/>
        <dbReference type="ChEBI" id="CHEBI:29999"/>
        <dbReference type="ChEBI" id="CHEBI:30616"/>
        <dbReference type="ChEBI" id="CHEBI:83421"/>
        <dbReference type="ChEBI" id="CHEBI:456216"/>
        <dbReference type="EC" id="2.7.11.21"/>
    </reaction>
</comment>
<dbReference type="InterPro" id="IPR008266">
    <property type="entry name" value="Tyr_kinase_AS"/>
</dbReference>
<dbReference type="Pfam" id="PF18409">
    <property type="entry name" value="Plk4_PB2"/>
    <property type="match status" value="1"/>
</dbReference>
<feature type="binding site" evidence="17">
    <location>
        <position position="108"/>
    </location>
    <ligand>
        <name>ATP</name>
        <dbReference type="ChEBI" id="CHEBI:30616"/>
    </ligand>
</feature>
<protein>
    <recommendedName>
        <fullName evidence="3">Serine/threonine-protein kinase PLK4</fullName>
        <ecNumber evidence="2">2.7.11.21</ecNumber>
    </recommendedName>
    <alternativeName>
        <fullName evidence="12">Polo-like kinase 4</fullName>
    </alternativeName>
    <alternativeName>
        <fullName evidence="13 14">Serine/threonine-protein kinase SAK</fullName>
    </alternativeName>
</protein>
<dbReference type="PANTHER" id="PTHR24345:SF91">
    <property type="entry name" value="SERINE_THREONINE-PROTEIN KINASE PLK4"/>
    <property type="match status" value="1"/>
</dbReference>
<dbReference type="PROSITE" id="PS00109">
    <property type="entry name" value="PROTEIN_KINASE_TYR"/>
    <property type="match status" value="1"/>
</dbReference>
<dbReference type="CDD" id="cd13115">
    <property type="entry name" value="POLO_box_Plk4_2"/>
    <property type="match status" value="1"/>
</dbReference>
<keyword evidence="11" id="KW-0206">Cytoskeleton</keyword>
<dbReference type="GO" id="GO:0004674">
    <property type="term" value="F:protein serine/threonine kinase activity"/>
    <property type="evidence" value="ECO:0007669"/>
    <property type="project" value="UniProtKB-KW"/>
</dbReference>
<dbReference type="CDD" id="cd13114">
    <property type="entry name" value="POLO_box_Plk4_1"/>
    <property type="match status" value="1"/>
</dbReference>
<keyword evidence="7 17" id="KW-0547">Nucleotide-binding</keyword>
<dbReference type="PROSITE" id="PS50078">
    <property type="entry name" value="POLO_BOX"/>
    <property type="match status" value="1"/>
</dbReference>
<dbReference type="AlphaFoldDB" id="A0A7R9HIN7"/>
<feature type="compositionally biased region" description="Polar residues" evidence="18">
    <location>
        <begin position="356"/>
        <end position="374"/>
    </location>
</feature>
<evidence type="ECO:0000256" key="16">
    <source>
        <dbReference type="ARBA" id="ARBA00048347"/>
    </source>
</evidence>
<dbReference type="PANTHER" id="PTHR24345">
    <property type="entry name" value="SERINE/THREONINE-PROTEIN KINASE PLK"/>
    <property type="match status" value="1"/>
</dbReference>
<dbReference type="Gene3D" id="3.30.1120.130">
    <property type="match status" value="1"/>
</dbReference>
<evidence type="ECO:0000256" key="4">
    <source>
        <dbReference type="ARBA" id="ARBA00022490"/>
    </source>
</evidence>
<dbReference type="InterPro" id="IPR046437">
    <property type="entry name" value="Ser_Thr-PK_POLO_box_1_sf"/>
</dbReference>
<evidence type="ECO:0000256" key="13">
    <source>
        <dbReference type="ARBA" id="ARBA00030429"/>
    </source>
</evidence>
<dbReference type="GO" id="GO:0005524">
    <property type="term" value="F:ATP binding"/>
    <property type="evidence" value="ECO:0007669"/>
    <property type="project" value="UniProtKB-UniRule"/>
</dbReference>
<dbReference type="FunFam" id="1.10.510.10:FF:000576">
    <property type="entry name" value="Serine/threonine-protein kinase PLK4"/>
    <property type="match status" value="1"/>
</dbReference>
<evidence type="ECO:0000256" key="1">
    <source>
        <dbReference type="ARBA" id="ARBA00004114"/>
    </source>
</evidence>
<keyword evidence="4" id="KW-0963">Cytoplasm</keyword>
<dbReference type="Pfam" id="PF00069">
    <property type="entry name" value="Pkinase"/>
    <property type="match status" value="1"/>
</dbReference>
<dbReference type="EMBL" id="OB792717">
    <property type="protein sequence ID" value="CAD7423838.1"/>
    <property type="molecule type" value="Genomic_DNA"/>
</dbReference>